<comment type="subcellular location">
    <subcellularLocation>
        <location evidence="1">Nucleus</location>
        <location evidence="1">Nucleolus</location>
    </subcellularLocation>
</comment>
<dbReference type="GO" id="GO:0034511">
    <property type="term" value="F:U3 snoRNA binding"/>
    <property type="evidence" value="ECO:0007669"/>
    <property type="project" value="InterPro"/>
</dbReference>
<evidence type="ECO:0000313" key="7">
    <source>
        <dbReference type="Proteomes" id="UP000717585"/>
    </source>
</evidence>
<dbReference type="OrthoDB" id="10264378at2759"/>
<accession>A0A8J6DYV7</accession>
<dbReference type="InterPro" id="IPR010678">
    <property type="entry name" value="UTP25"/>
</dbReference>
<dbReference type="PANTHER" id="PTHR12933">
    <property type="entry name" value="ORF PROTEIN-RELATED"/>
    <property type="match status" value="1"/>
</dbReference>
<evidence type="ECO:0000256" key="3">
    <source>
        <dbReference type="ARBA" id="ARBA00023242"/>
    </source>
</evidence>
<reference evidence="6" key="1">
    <citation type="submission" date="2021-05" db="EMBL/GenBank/DDBJ databases">
        <title>A free-living protist that lacks canonical eukaryotic 1 DNA replication and segregation systems.</title>
        <authorList>
            <person name="Salas-Leiva D.E."/>
            <person name="Tromer E.C."/>
            <person name="Curtis B.A."/>
            <person name="Jerlstrom-Hultqvist J."/>
            <person name="Kolisko M."/>
            <person name="Yi Z."/>
            <person name="Salas-Leiva J.S."/>
            <person name="Gallot-Lavallee L."/>
            <person name="Kops G.J.P.L."/>
            <person name="Archibald J.M."/>
            <person name="Simpson A.G.B."/>
            <person name="Roger A.J."/>
        </authorList>
    </citation>
    <scope>NUCLEOTIDE SEQUENCE</scope>
    <source>
        <strain evidence="6">BICM</strain>
    </source>
</reference>
<feature type="domain" description="UTP25 NTP hydrolase-like" evidence="5">
    <location>
        <begin position="25"/>
        <end position="301"/>
    </location>
</feature>
<keyword evidence="3" id="KW-0539">Nucleus</keyword>
<dbReference type="Pfam" id="PF06862">
    <property type="entry name" value="Utp25_C"/>
    <property type="match status" value="1"/>
</dbReference>
<comment type="caution">
    <text evidence="6">The sequence shown here is derived from an EMBL/GenBank/DDBJ whole genome shotgun (WGS) entry which is preliminary data.</text>
</comment>
<organism evidence="6 7">
    <name type="scientific">Carpediemonas membranifera</name>
    <dbReference type="NCBI Taxonomy" id="201153"/>
    <lineage>
        <taxon>Eukaryota</taxon>
        <taxon>Metamonada</taxon>
        <taxon>Carpediemonas-like organisms</taxon>
        <taxon>Carpediemonas</taxon>
    </lineage>
</organism>
<protein>
    <submittedName>
        <fullName evidence="6">U3 small nucleolar RNA-associated protein 25</fullName>
    </submittedName>
</protein>
<name>A0A8J6DYV7_9EUKA</name>
<feature type="domain" description="UTP25 C-terminal" evidence="4">
    <location>
        <begin position="354"/>
        <end position="499"/>
    </location>
</feature>
<dbReference type="PANTHER" id="PTHR12933:SF0">
    <property type="entry name" value="U3 SMALL NUCLEOLAR RNA-ASSOCIATED PROTEIN 25 HOMOLOG"/>
    <property type="match status" value="1"/>
</dbReference>
<sequence>MGEISEILGAGQDLAIVTGETDYITVSERSRDEIAARICSYTTECKLRIAANNEKIRNATEDEDIIVDEAYKDQGYTKGRILYIAPTMSIAVALCERIEDIIASPNADRSSWEGRELFQTVFGPPLASVDLDGKELTTREYDGLAVTPYTDDGVERNNDFFLVGLTLKKDRVLYRAAAVQETASEKPDYKVMATDMVKADVIVGSPLALQLMVTGSTHYPLSSVEMVAIDSAHIIYYQNWEHMAKVMASLNQQPPDGAVSSGAKYSRVRPAFLDGEGATIRQGVVVTRFMFPDLIALQTRHRESARPLETVAADDKAIVYNDVRGLYKAQKLLKLSCPEFSAEALAGVKIAALPEILDKDLRTILVCPNYFNFTAVKAFLEGSEKYAADYVAISEYTAQRKRRDRRARFNGSPTVGPSARIALYSERAHFYKPCVLKKADVVVFVGPPETPAHYVEILRANAAGMPAGEALSMILFTKYDSRALTRIVGRARARAKLQGASEKRARTE</sequence>
<dbReference type="GO" id="GO:0032040">
    <property type="term" value="C:small-subunit processome"/>
    <property type="evidence" value="ECO:0007669"/>
    <property type="project" value="TreeGrafter"/>
</dbReference>
<dbReference type="InterPro" id="IPR053939">
    <property type="entry name" value="UTP25_C"/>
</dbReference>
<comment type="similarity">
    <text evidence="2">Belongs to the UTP25 family.</text>
</comment>
<dbReference type="InterPro" id="IPR053940">
    <property type="entry name" value="UTP25_NTPase-like"/>
</dbReference>
<dbReference type="EMBL" id="JAHDYR010000069">
    <property type="protein sequence ID" value="KAG9389621.1"/>
    <property type="molecule type" value="Genomic_DNA"/>
</dbReference>
<evidence type="ECO:0000259" key="5">
    <source>
        <dbReference type="Pfam" id="PF22916"/>
    </source>
</evidence>
<keyword evidence="7" id="KW-1185">Reference proteome</keyword>
<dbReference type="Proteomes" id="UP000717585">
    <property type="component" value="Unassembled WGS sequence"/>
</dbReference>
<evidence type="ECO:0000256" key="2">
    <source>
        <dbReference type="ARBA" id="ARBA00009223"/>
    </source>
</evidence>
<gene>
    <name evidence="6" type="ORF">J8273_8914</name>
</gene>
<dbReference type="AlphaFoldDB" id="A0A8J6DYV7"/>
<evidence type="ECO:0000259" key="4">
    <source>
        <dbReference type="Pfam" id="PF06862"/>
    </source>
</evidence>
<proteinExistence type="inferred from homology"/>
<dbReference type="GO" id="GO:0019843">
    <property type="term" value="F:rRNA binding"/>
    <property type="evidence" value="ECO:0007669"/>
    <property type="project" value="TreeGrafter"/>
</dbReference>
<dbReference type="Pfam" id="PF22916">
    <property type="entry name" value="UTP25_NTPase-like"/>
    <property type="match status" value="1"/>
</dbReference>
<evidence type="ECO:0000313" key="6">
    <source>
        <dbReference type="EMBL" id="KAG9389621.1"/>
    </source>
</evidence>
<dbReference type="GO" id="GO:0000462">
    <property type="term" value="P:maturation of SSU-rRNA from tricistronic rRNA transcript (SSU-rRNA, 5.8S rRNA, LSU-rRNA)"/>
    <property type="evidence" value="ECO:0007669"/>
    <property type="project" value="TreeGrafter"/>
</dbReference>
<evidence type="ECO:0000256" key="1">
    <source>
        <dbReference type="ARBA" id="ARBA00004604"/>
    </source>
</evidence>